<evidence type="ECO:0000256" key="7">
    <source>
        <dbReference type="RuleBase" id="RU363032"/>
    </source>
</evidence>
<protein>
    <recommendedName>
        <fullName evidence="9">ABC transmembrane type-1 domain-containing protein</fullName>
    </recommendedName>
</protein>
<evidence type="ECO:0000256" key="5">
    <source>
        <dbReference type="ARBA" id="ARBA00022989"/>
    </source>
</evidence>
<keyword evidence="6 7" id="KW-0472">Membrane</keyword>
<dbReference type="OrthoDB" id="3173654at2"/>
<comment type="similarity">
    <text evidence="7">Belongs to the binding-protein-dependent transport system permease family.</text>
</comment>
<dbReference type="AlphaFoldDB" id="A0A1U9QX58"/>
<evidence type="ECO:0000259" key="9">
    <source>
        <dbReference type="PROSITE" id="PS50928"/>
    </source>
</evidence>
<feature type="transmembrane region" description="Helical" evidence="7">
    <location>
        <begin position="100"/>
        <end position="119"/>
    </location>
</feature>
<evidence type="ECO:0000256" key="4">
    <source>
        <dbReference type="ARBA" id="ARBA00022692"/>
    </source>
</evidence>
<dbReference type="PANTHER" id="PTHR30151">
    <property type="entry name" value="ALKANE SULFONATE ABC TRANSPORTER-RELATED, MEMBRANE SUBUNIT"/>
    <property type="match status" value="1"/>
</dbReference>
<dbReference type="PANTHER" id="PTHR30151:SF41">
    <property type="entry name" value="ABC TRANSPORTER PERMEASE PROTEIN"/>
    <property type="match status" value="1"/>
</dbReference>
<dbReference type="KEGG" id="snw:BBN63_24200"/>
<keyword evidence="11" id="KW-1185">Reference proteome</keyword>
<feature type="compositionally biased region" description="Pro residues" evidence="8">
    <location>
        <begin position="1"/>
        <end position="17"/>
    </location>
</feature>
<dbReference type="Pfam" id="PF00528">
    <property type="entry name" value="BPD_transp_1"/>
    <property type="match status" value="1"/>
</dbReference>
<proteinExistence type="inferred from homology"/>
<organism evidence="10 11">
    <name type="scientific">Streptomyces niveus</name>
    <name type="common">Streptomyces spheroides</name>
    <dbReference type="NCBI Taxonomy" id="193462"/>
    <lineage>
        <taxon>Bacteria</taxon>
        <taxon>Bacillati</taxon>
        <taxon>Actinomycetota</taxon>
        <taxon>Actinomycetes</taxon>
        <taxon>Kitasatosporales</taxon>
        <taxon>Streptomycetaceae</taxon>
        <taxon>Streptomyces</taxon>
    </lineage>
</organism>
<dbReference type="InterPro" id="IPR035906">
    <property type="entry name" value="MetI-like_sf"/>
</dbReference>
<keyword evidence="3" id="KW-1003">Cell membrane</keyword>
<accession>A0A1U9QX58</accession>
<evidence type="ECO:0000256" key="2">
    <source>
        <dbReference type="ARBA" id="ARBA00022448"/>
    </source>
</evidence>
<dbReference type="Gene3D" id="1.10.3720.10">
    <property type="entry name" value="MetI-like"/>
    <property type="match status" value="1"/>
</dbReference>
<feature type="transmembrane region" description="Helical" evidence="7">
    <location>
        <begin position="131"/>
        <end position="156"/>
    </location>
</feature>
<feature type="region of interest" description="Disordered" evidence="8">
    <location>
        <begin position="1"/>
        <end position="34"/>
    </location>
</feature>
<gene>
    <name evidence="10" type="ORF">BBN63_24200</name>
</gene>
<keyword evidence="2 7" id="KW-0813">Transport</keyword>
<evidence type="ECO:0000313" key="10">
    <source>
        <dbReference type="EMBL" id="AQU68836.1"/>
    </source>
</evidence>
<name>A0A1U9QX58_STRNV</name>
<feature type="transmembrane region" description="Helical" evidence="7">
    <location>
        <begin position="254"/>
        <end position="277"/>
    </location>
</feature>
<dbReference type="SUPFAM" id="SSF161098">
    <property type="entry name" value="MetI-like"/>
    <property type="match status" value="1"/>
</dbReference>
<feature type="domain" description="ABC transmembrane type-1" evidence="9">
    <location>
        <begin position="94"/>
        <end position="272"/>
    </location>
</feature>
<feature type="transmembrane region" description="Helical" evidence="7">
    <location>
        <begin position="221"/>
        <end position="247"/>
    </location>
</feature>
<dbReference type="PROSITE" id="PS50928">
    <property type="entry name" value="ABC_TM1"/>
    <property type="match status" value="1"/>
</dbReference>
<feature type="transmembrane region" description="Helical" evidence="7">
    <location>
        <begin position="43"/>
        <end position="63"/>
    </location>
</feature>
<feature type="compositionally biased region" description="Low complexity" evidence="8">
    <location>
        <begin position="22"/>
        <end position="34"/>
    </location>
</feature>
<keyword evidence="4 7" id="KW-0812">Transmembrane</keyword>
<dbReference type="CDD" id="cd06261">
    <property type="entry name" value="TM_PBP2"/>
    <property type="match status" value="1"/>
</dbReference>
<dbReference type="GO" id="GO:0005886">
    <property type="term" value="C:plasma membrane"/>
    <property type="evidence" value="ECO:0007669"/>
    <property type="project" value="UniProtKB-SubCell"/>
</dbReference>
<evidence type="ECO:0000313" key="11">
    <source>
        <dbReference type="Proteomes" id="UP000189677"/>
    </source>
</evidence>
<evidence type="ECO:0000256" key="6">
    <source>
        <dbReference type="ARBA" id="ARBA00023136"/>
    </source>
</evidence>
<keyword evidence="5 7" id="KW-1133">Transmembrane helix</keyword>
<evidence type="ECO:0000256" key="1">
    <source>
        <dbReference type="ARBA" id="ARBA00004651"/>
    </source>
</evidence>
<evidence type="ECO:0000256" key="8">
    <source>
        <dbReference type="SAM" id="MobiDB-lite"/>
    </source>
</evidence>
<dbReference type="GO" id="GO:0055085">
    <property type="term" value="P:transmembrane transport"/>
    <property type="evidence" value="ECO:0007669"/>
    <property type="project" value="InterPro"/>
</dbReference>
<sequence length="289" mass="30083">MGTPPATSPHPVAPPDTPGTSALPADAVPAAGPPRGRRVVRRLTPLAISAAGLLVGLGLWQWAGQRDPVLFATPGRSLSALATITEDGTLPSALLSSGRLLVVGLALAIVAGVGFGLLLSRARLLRSSTDWLLFALQSVPIVALAPLILSAFGFGLPAKTLVVFLTAVFPITVNTAEGAHRVPTTLLEVARTFRSSEWRIWKDVLLPHTVPYAMTGVRQGIAMAFVGTLAAEFFLNASGVGGLLLAASTQFDSATVLGLTLLVSVLAVALMGCGRAVEGYFARWREVRP</sequence>
<dbReference type="RefSeq" id="WP_078077460.1">
    <property type="nucleotide sequence ID" value="NZ_CP018047.1"/>
</dbReference>
<reference evidence="10 11" key="1">
    <citation type="submission" date="2016-11" db="EMBL/GenBank/DDBJ databases">
        <title>Complete genome sequence of Streptomyces niveus SCSIO 3406.</title>
        <authorList>
            <person name="Zhu Q."/>
            <person name="Cheng W."/>
            <person name="Song Y."/>
            <person name="Li Q."/>
            <person name="Ju J."/>
        </authorList>
    </citation>
    <scope>NUCLEOTIDE SEQUENCE [LARGE SCALE GENOMIC DNA]</scope>
    <source>
        <strain evidence="10 11">SCSIO 3406</strain>
    </source>
</reference>
<dbReference type="EMBL" id="CP018047">
    <property type="protein sequence ID" value="AQU68836.1"/>
    <property type="molecule type" value="Genomic_DNA"/>
</dbReference>
<dbReference type="Proteomes" id="UP000189677">
    <property type="component" value="Chromosome"/>
</dbReference>
<comment type="subcellular location">
    <subcellularLocation>
        <location evidence="1 7">Cell membrane</location>
        <topology evidence="1 7">Multi-pass membrane protein</topology>
    </subcellularLocation>
</comment>
<evidence type="ECO:0000256" key="3">
    <source>
        <dbReference type="ARBA" id="ARBA00022475"/>
    </source>
</evidence>
<dbReference type="InterPro" id="IPR000515">
    <property type="entry name" value="MetI-like"/>
</dbReference>